<name>A0ABN8U375_9BACL</name>
<dbReference type="NCBIfam" id="TIGR00697">
    <property type="entry name" value="queuosine precursor transporter"/>
    <property type="match status" value="1"/>
</dbReference>
<comment type="similarity">
    <text evidence="1">Belongs to the vitamin uptake transporter (VUT/ECF) (TC 2.A.88) family. Q precursor transporter subfamily.</text>
</comment>
<organism evidence="2 3">
    <name type="scientific">Paenibacillus melissococcoides</name>
    <dbReference type="NCBI Taxonomy" id="2912268"/>
    <lineage>
        <taxon>Bacteria</taxon>
        <taxon>Bacillati</taxon>
        <taxon>Bacillota</taxon>
        <taxon>Bacilli</taxon>
        <taxon>Bacillales</taxon>
        <taxon>Paenibacillaceae</taxon>
        <taxon>Paenibacillus</taxon>
    </lineage>
</organism>
<keyword evidence="1" id="KW-1003">Cell membrane</keyword>
<dbReference type="PANTHER" id="PTHR34300:SF2">
    <property type="entry name" value="QUEUOSINE PRECURSOR TRANSPORTER-RELATED"/>
    <property type="match status" value="1"/>
</dbReference>
<feature type="transmembrane region" description="Helical" evidence="1">
    <location>
        <begin position="196"/>
        <end position="221"/>
    </location>
</feature>
<keyword evidence="1" id="KW-1133">Transmembrane helix</keyword>
<evidence type="ECO:0000313" key="3">
    <source>
        <dbReference type="Proteomes" id="UP001154322"/>
    </source>
</evidence>
<feature type="transmembrane region" description="Helical" evidence="1">
    <location>
        <begin position="85"/>
        <end position="107"/>
    </location>
</feature>
<keyword evidence="1" id="KW-0472">Membrane</keyword>
<proteinExistence type="inferred from homology"/>
<comment type="function">
    <text evidence="1">Involved in the import of queuosine (Q) precursors, required for Q precursor salvage.</text>
</comment>
<keyword evidence="1" id="KW-0813">Transport</keyword>
<comment type="subcellular location">
    <subcellularLocation>
        <location evidence="1">Cell membrane</location>
        <topology evidence="1">Multi-pass membrane protein</topology>
    </subcellularLocation>
</comment>
<accession>A0ABN8U375</accession>
<feature type="transmembrane region" description="Helical" evidence="1">
    <location>
        <begin position="6"/>
        <end position="25"/>
    </location>
</feature>
<gene>
    <name evidence="2" type="ORF">WJ0W_001893</name>
</gene>
<keyword evidence="3" id="KW-1185">Reference proteome</keyword>
<dbReference type="HAMAP" id="MF_02088">
    <property type="entry name" value="Q_prec_transport"/>
    <property type="match status" value="1"/>
</dbReference>
<dbReference type="RefSeq" id="WP_213426617.1">
    <property type="nucleotide sequence ID" value="NZ_AP031286.1"/>
</dbReference>
<evidence type="ECO:0000313" key="2">
    <source>
        <dbReference type="EMBL" id="CAH8244663.1"/>
    </source>
</evidence>
<dbReference type="InterPro" id="IPR003744">
    <property type="entry name" value="YhhQ"/>
</dbReference>
<comment type="caution">
    <text evidence="2">The sequence shown here is derived from an EMBL/GenBank/DDBJ whole genome shotgun (WGS) entry which is preliminary data.</text>
</comment>
<protein>
    <recommendedName>
        <fullName evidence="1">Probable queuosine precursor transporter</fullName>
        <shortName evidence="1">Q precursor transporter</shortName>
    </recommendedName>
</protein>
<dbReference type="Pfam" id="PF02592">
    <property type="entry name" value="Vut_1"/>
    <property type="match status" value="1"/>
</dbReference>
<reference evidence="2" key="1">
    <citation type="submission" date="2022-06" db="EMBL/GenBank/DDBJ databases">
        <authorList>
            <person name="Dietemann V."/>
            <person name="Ory F."/>
            <person name="Dainat B."/>
            <person name="Oberhansli S."/>
        </authorList>
    </citation>
    <scope>NUCLEOTIDE SEQUENCE</scope>
    <source>
        <strain evidence="2">Ena-SAMPLE-TAB-26-04-2022-14:26:32:270-5432</strain>
    </source>
</reference>
<dbReference type="EMBL" id="CALYLO010000002">
    <property type="protein sequence ID" value="CAH8244663.1"/>
    <property type="molecule type" value="Genomic_DNA"/>
</dbReference>
<feature type="transmembrane region" description="Helical" evidence="1">
    <location>
        <begin position="30"/>
        <end position="46"/>
    </location>
</feature>
<dbReference type="Proteomes" id="UP001154322">
    <property type="component" value="Unassembled WGS sequence"/>
</dbReference>
<dbReference type="PANTHER" id="PTHR34300">
    <property type="entry name" value="QUEUOSINE PRECURSOR TRANSPORTER-RELATED"/>
    <property type="match status" value="1"/>
</dbReference>
<evidence type="ECO:0000256" key="1">
    <source>
        <dbReference type="HAMAP-Rule" id="MF_02088"/>
    </source>
</evidence>
<sequence>MFNFIWGILFVLANFGFFLLCYRLFGKSGLFAWVGVMTIFANIQVGKTIEMFGIVMTLGNAANASLFMTSDLLNEKYGPKEARRAVWFGFFMLIMTTVIMQMALAFIPQGDEIAQTAQASLAHIFDLMPRVAAGSLTAYLVSQFLDVKLFSMLRERFPKSGQLWIRSNWSTGISQLADSFVFCTIAFAGYYQWDVWFQILLTTYVVKLLLSVASTPFLYWARSFRVPGMELSATGEGRMDRR</sequence>
<feature type="transmembrane region" description="Helical" evidence="1">
    <location>
        <begin position="52"/>
        <end position="73"/>
    </location>
</feature>
<keyword evidence="1" id="KW-0812">Transmembrane</keyword>